<evidence type="ECO:0000256" key="1">
    <source>
        <dbReference type="SAM" id="MobiDB-lite"/>
    </source>
</evidence>
<reference evidence="2" key="1">
    <citation type="submission" date="2020-06" db="EMBL/GenBank/DDBJ databases">
        <authorList>
            <person name="Li T."/>
            <person name="Hu X."/>
            <person name="Zhang T."/>
            <person name="Song X."/>
            <person name="Zhang H."/>
            <person name="Dai N."/>
            <person name="Sheng W."/>
            <person name="Hou X."/>
            <person name="Wei L."/>
        </authorList>
    </citation>
    <scope>NUCLEOTIDE SEQUENCE</scope>
    <source>
        <strain evidence="2">G02</strain>
        <tissue evidence="2">Leaf</tissue>
    </source>
</reference>
<sequence>MRAPLQGFGQRGARSNTQTVYTPRHAQRARVLAKSVVRPFGSEHTVRGSEAVASKRP</sequence>
<dbReference type="EMBL" id="JACGWJ010000883">
    <property type="protein sequence ID" value="KAL0287301.1"/>
    <property type="molecule type" value="Genomic_DNA"/>
</dbReference>
<protein>
    <submittedName>
        <fullName evidence="2">Uncharacterized protein</fullName>
    </submittedName>
</protein>
<proteinExistence type="predicted"/>
<reference evidence="2" key="2">
    <citation type="journal article" date="2024" name="Plant">
        <title>Genomic evolution and insights into agronomic trait innovations of Sesamum species.</title>
        <authorList>
            <person name="Miao H."/>
            <person name="Wang L."/>
            <person name="Qu L."/>
            <person name="Liu H."/>
            <person name="Sun Y."/>
            <person name="Le M."/>
            <person name="Wang Q."/>
            <person name="Wei S."/>
            <person name="Zheng Y."/>
            <person name="Lin W."/>
            <person name="Duan Y."/>
            <person name="Cao H."/>
            <person name="Xiong S."/>
            <person name="Wang X."/>
            <person name="Wei L."/>
            <person name="Li C."/>
            <person name="Ma Q."/>
            <person name="Ju M."/>
            <person name="Zhao R."/>
            <person name="Li G."/>
            <person name="Mu C."/>
            <person name="Tian Q."/>
            <person name="Mei H."/>
            <person name="Zhang T."/>
            <person name="Gao T."/>
            <person name="Zhang H."/>
        </authorList>
    </citation>
    <scope>NUCLEOTIDE SEQUENCE</scope>
    <source>
        <strain evidence="2">G02</strain>
    </source>
</reference>
<comment type="caution">
    <text evidence="2">The sequence shown here is derived from an EMBL/GenBank/DDBJ whole genome shotgun (WGS) entry which is preliminary data.</text>
</comment>
<name>A0AAW2IYR4_SESRA</name>
<feature type="region of interest" description="Disordered" evidence="1">
    <location>
        <begin position="1"/>
        <end position="25"/>
    </location>
</feature>
<evidence type="ECO:0000313" key="2">
    <source>
        <dbReference type="EMBL" id="KAL0287301.1"/>
    </source>
</evidence>
<accession>A0AAW2IYR4</accession>
<organism evidence="2">
    <name type="scientific">Sesamum radiatum</name>
    <name type="common">Black benniseed</name>
    <dbReference type="NCBI Taxonomy" id="300843"/>
    <lineage>
        <taxon>Eukaryota</taxon>
        <taxon>Viridiplantae</taxon>
        <taxon>Streptophyta</taxon>
        <taxon>Embryophyta</taxon>
        <taxon>Tracheophyta</taxon>
        <taxon>Spermatophyta</taxon>
        <taxon>Magnoliopsida</taxon>
        <taxon>eudicotyledons</taxon>
        <taxon>Gunneridae</taxon>
        <taxon>Pentapetalae</taxon>
        <taxon>asterids</taxon>
        <taxon>lamiids</taxon>
        <taxon>Lamiales</taxon>
        <taxon>Pedaliaceae</taxon>
        <taxon>Sesamum</taxon>
    </lineage>
</organism>
<dbReference type="AlphaFoldDB" id="A0AAW2IYR4"/>
<gene>
    <name evidence="2" type="ORF">Sradi_7127100</name>
</gene>